<proteinExistence type="predicted"/>
<accession>A0ABR4QRD9</accession>
<feature type="compositionally biased region" description="Low complexity" evidence="1">
    <location>
        <begin position="508"/>
        <end position="527"/>
    </location>
</feature>
<sequence length="1259" mass="136497">MQHLFTVPVEKYSEKNLMESVRDILTDCLSATSPMSDPSQEFVVWANFESFPSSLLGNERISFLLLISTNHGFYIWSILNNGQASLLLSRVGLYALGAKLLTDPHVEFIDYKRDSRPLIAICSEQRFVLVNRVDCISVLSAHTLLELFTIGCVKTICKSVLAKSLPVALGTRWLAFPDVRPIYYHMSRCGDASNDSSKPVATTVLNVNRRFWGGLSALANSVSMGNSNSHTRCPPSMECQSMDTTGDPSPPSSSASYVSVVDLVRLSENYSAFENQKLLSSPASEAETNQQSQMEQYVLGAVGTYPVLQHPHVCSTLKRHPCHHCHFQQQQRQMHQGQETVVERVEEEVLLTHKSASINVHDFADSGALVAHFMAHRWASVGYLAFDSTGSLLCTACSQGHAFHVFRISNHPQDPRETAVHHLYTLNRGSTPCETIDACFSPDSRWLAVSSNHGTTHVFPITPYGGPITVRTHKRSRVVNRTSRYHRSSGLEEHHLTRPQPSRGVEPSFSSPVTTAATSSVSSTSASVGSDLNWGSMGCRAAPIAAAVGASDPVPTCGRFGGFDYITSPRESPIKDRCTCSPNAAYNTTNPRLPPYPEPCELQPEARLRPRMPSHSTASGYTAAAINAATASSAALAGYQQNASLRHVPGRAPQPCSMSALRMAASFQSPVCYTLHVQCGLSSASNTVATTGQLKGHRYSKALFVLTWDLHLVEYELIVTHNESDDKVGQDSPIKLRCSPSGQWHLHADSTPRMPPLPTTHPLVSLFLPLAPLPTLSPMSTAVTNAAVLTDFFESRSESTAAMEVPSRRRHASEATPTAASSLPESVRSYRSITTAAPEGWAPDDAASYWCSQVELTTHLGPFRRIWMGPQFTFRAYPFDVSDAPKNDSYLYSPPCPSPLVVGTSCGCSGGGGSCAVGASSSSSSLNEGLFYIHRCGSYHDSSLGGSLCSLTGRGFDGVVHGLAEAMQDDNALARGAQQQLSIAGNQQHQQQLQFGLMTPTPLAHLRSHSPVVSVPPKLLVGKRDSLFLCESDFPLEQPEEEEGGEEPRVAFPYDDASEKCLGSVEKPTPPSTPNLPFPMDESEPQQSTVTATEATAVVGAATITEVAALKVAATSLPLQMEYLRSGGGSTLSEESWSSSPSKQGASSSGGGWRRVPVSTKTRKPRKRATARERQQKQRVEERKKPSTLQPLTTARRRRHYSKKLTASENEAGSCEGVSSLSSPPLPSTPPKPPNRCFSDEEDDDAEGWAAEVDRDSSY</sequence>
<feature type="domain" description="BCAS3 WD40" evidence="2">
    <location>
        <begin position="357"/>
        <end position="504"/>
    </location>
</feature>
<gene>
    <name evidence="3" type="ORF">TcWFU_005334</name>
</gene>
<feature type="region of interest" description="Disordered" evidence="1">
    <location>
        <begin position="800"/>
        <end position="828"/>
    </location>
</feature>
<evidence type="ECO:0000259" key="2">
    <source>
        <dbReference type="Pfam" id="PF21034"/>
    </source>
</evidence>
<dbReference type="InterPro" id="IPR045142">
    <property type="entry name" value="BCAS3-like"/>
</dbReference>
<dbReference type="InterPro" id="IPR015943">
    <property type="entry name" value="WD40/YVTN_repeat-like_dom_sf"/>
</dbReference>
<evidence type="ECO:0000313" key="4">
    <source>
        <dbReference type="Proteomes" id="UP001651158"/>
    </source>
</evidence>
<feature type="region of interest" description="Disordered" evidence="1">
    <location>
        <begin position="1060"/>
        <end position="1089"/>
    </location>
</feature>
<dbReference type="Proteomes" id="UP001651158">
    <property type="component" value="Unassembled WGS sequence"/>
</dbReference>
<feature type="compositionally biased region" description="Polar residues" evidence="1">
    <location>
        <begin position="815"/>
        <end position="828"/>
    </location>
</feature>
<feature type="compositionally biased region" description="Basic and acidic residues" evidence="1">
    <location>
        <begin position="1170"/>
        <end position="1185"/>
    </location>
</feature>
<organism evidence="3 4">
    <name type="scientific">Taenia crassiceps</name>
    <dbReference type="NCBI Taxonomy" id="6207"/>
    <lineage>
        <taxon>Eukaryota</taxon>
        <taxon>Metazoa</taxon>
        <taxon>Spiralia</taxon>
        <taxon>Lophotrochozoa</taxon>
        <taxon>Platyhelminthes</taxon>
        <taxon>Cestoda</taxon>
        <taxon>Eucestoda</taxon>
        <taxon>Cyclophyllidea</taxon>
        <taxon>Taeniidae</taxon>
        <taxon>Taenia</taxon>
    </lineage>
</organism>
<dbReference type="Gene3D" id="2.130.10.10">
    <property type="entry name" value="YVTN repeat-like/Quinoprotein amine dehydrogenase"/>
    <property type="match status" value="1"/>
</dbReference>
<keyword evidence="4" id="KW-1185">Reference proteome</keyword>
<feature type="compositionally biased region" description="Pro residues" evidence="1">
    <location>
        <begin position="1224"/>
        <end position="1234"/>
    </location>
</feature>
<evidence type="ECO:0000313" key="3">
    <source>
        <dbReference type="EMBL" id="KAL5112123.1"/>
    </source>
</evidence>
<comment type="caution">
    <text evidence="3">The sequence shown here is derived from an EMBL/GenBank/DDBJ whole genome shotgun (WGS) entry which is preliminary data.</text>
</comment>
<dbReference type="PANTHER" id="PTHR13268:SF0">
    <property type="entry name" value="BCAS3 MICROTUBULE ASSOCIATED CELL MIGRATION FACTOR"/>
    <property type="match status" value="1"/>
</dbReference>
<feature type="compositionally biased region" description="Pro residues" evidence="1">
    <location>
        <begin position="1068"/>
        <end position="1077"/>
    </location>
</feature>
<feature type="region of interest" description="Disordered" evidence="1">
    <location>
        <begin position="484"/>
        <end position="527"/>
    </location>
</feature>
<protein>
    <recommendedName>
        <fullName evidence="2">BCAS3 WD40 domain-containing protein</fullName>
    </recommendedName>
</protein>
<feature type="compositionally biased region" description="Low complexity" evidence="1">
    <location>
        <begin position="1131"/>
        <end position="1147"/>
    </location>
</feature>
<evidence type="ECO:0000256" key="1">
    <source>
        <dbReference type="SAM" id="MobiDB-lite"/>
    </source>
</evidence>
<feature type="compositionally biased region" description="Polar residues" evidence="1">
    <location>
        <begin position="238"/>
        <end position="247"/>
    </location>
</feature>
<name>A0ABR4QRD9_9CEST</name>
<dbReference type="Pfam" id="PF21034">
    <property type="entry name" value="BCAS3_WD40"/>
    <property type="match status" value="1"/>
</dbReference>
<feature type="region of interest" description="Disordered" evidence="1">
    <location>
        <begin position="227"/>
        <end position="254"/>
    </location>
</feature>
<feature type="region of interest" description="Disordered" evidence="1">
    <location>
        <begin position="1127"/>
        <end position="1259"/>
    </location>
</feature>
<dbReference type="PANTHER" id="PTHR13268">
    <property type="entry name" value="BREAST CARCINOMA AMPLIFIED SEQUENCE 3"/>
    <property type="match status" value="1"/>
</dbReference>
<reference evidence="3 4" key="1">
    <citation type="journal article" date="2022" name="Front. Cell. Infect. Microbiol.">
        <title>The Genomes of Two Strains of Taenia crassiceps the Animal Model for the Study of Human Cysticercosis.</title>
        <authorList>
            <person name="Bobes R.J."/>
            <person name="Estrada K."/>
            <person name="Rios-Valencia D.G."/>
            <person name="Calderon-Gallegos A."/>
            <person name="de la Torre P."/>
            <person name="Carrero J.C."/>
            <person name="Sanchez-Flores A."/>
            <person name="Laclette J.P."/>
        </authorList>
    </citation>
    <scope>NUCLEOTIDE SEQUENCE [LARGE SCALE GENOMIC DNA]</scope>
    <source>
        <strain evidence="3">WFUcys</strain>
    </source>
</reference>
<dbReference type="SUPFAM" id="SSF50960">
    <property type="entry name" value="TolB, C-terminal domain"/>
    <property type="match status" value="1"/>
</dbReference>
<dbReference type="InterPro" id="IPR048382">
    <property type="entry name" value="BCAS3_WD40"/>
</dbReference>
<dbReference type="EMBL" id="JAKROA010000001">
    <property type="protein sequence ID" value="KAL5112123.1"/>
    <property type="molecule type" value="Genomic_DNA"/>
</dbReference>